<dbReference type="Gene3D" id="3.40.50.360">
    <property type="match status" value="1"/>
</dbReference>
<dbReference type="EMBL" id="JBFSSG010000129">
    <property type="protein sequence ID" value="MEZ8724481.1"/>
    <property type="molecule type" value="Genomic_DNA"/>
</dbReference>
<comment type="cofactor">
    <cofactor evidence="1">
        <name>FMN</name>
        <dbReference type="ChEBI" id="CHEBI:58210"/>
    </cofactor>
</comment>
<comment type="caution">
    <text evidence="4">The sequence shown here is derived from an EMBL/GenBank/DDBJ whole genome shotgun (WGS) entry which is preliminary data.</text>
</comment>
<keyword evidence="2" id="KW-0285">Flavoprotein</keyword>
<dbReference type="PANTHER" id="PTHR30543">
    <property type="entry name" value="CHROMATE REDUCTASE"/>
    <property type="match status" value="1"/>
</dbReference>
<name>A0ABV4N4Q3_9VIBR</name>
<reference evidence="4 5" key="1">
    <citation type="journal article" date="2024" name="ISME J.">
        <title>Tailless and filamentous prophages are predominant in marine Vibrio.</title>
        <authorList>
            <person name="Steensen K."/>
            <person name="Seneca J."/>
            <person name="Bartlau N."/>
            <person name="Yu X.A."/>
            <person name="Hussain F.A."/>
            <person name="Polz M.F."/>
        </authorList>
    </citation>
    <scope>NUCLEOTIDE SEQUENCE [LARGE SCALE GENOMIC DNA]</scope>
    <source>
        <strain evidence="4 5">10N.239.312.F12</strain>
    </source>
</reference>
<evidence type="ECO:0000313" key="4">
    <source>
        <dbReference type="EMBL" id="MEZ8724481.1"/>
    </source>
</evidence>
<gene>
    <name evidence="4" type="ORF">AB6D66_25785</name>
</gene>
<dbReference type="InterPro" id="IPR050712">
    <property type="entry name" value="NAD(P)H-dep_reductase"/>
</dbReference>
<dbReference type="InterPro" id="IPR029039">
    <property type="entry name" value="Flavoprotein-like_sf"/>
</dbReference>
<protein>
    <submittedName>
        <fullName evidence="4">NADPH-dependent FMN reductase</fullName>
        <ecNumber evidence="4">1.-.-.-</ecNumber>
    </submittedName>
</protein>
<dbReference type="RefSeq" id="WP_372126838.1">
    <property type="nucleotide sequence ID" value="NZ_JBFSSG010000129.1"/>
</dbReference>
<feature type="domain" description="NADPH-dependent FMN reductase-like" evidence="3">
    <location>
        <begin position="1"/>
        <end position="142"/>
    </location>
</feature>
<dbReference type="EC" id="1.-.-.-" evidence="4"/>
<evidence type="ECO:0000259" key="3">
    <source>
        <dbReference type="Pfam" id="PF03358"/>
    </source>
</evidence>
<dbReference type="Proteomes" id="UP001570071">
    <property type="component" value="Unassembled WGS sequence"/>
</dbReference>
<dbReference type="GO" id="GO:0016491">
    <property type="term" value="F:oxidoreductase activity"/>
    <property type="evidence" value="ECO:0007669"/>
    <property type="project" value="UniProtKB-KW"/>
</dbReference>
<evidence type="ECO:0000256" key="1">
    <source>
        <dbReference type="ARBA" id="ARBA00001917"/>
    </source>
</evidence>
<sequence length="180" mass="19885">MKILSFAATNSSKSINKQLVQYASGKIDSANVDYVDLNEFDLPIYNIDLEEKFGIPNLAHAFQERIQQADAVLISFAEHNGSYTAAFKNLFDWLSRIDRNVYGNKPVLLLATSPGESGASIVLKQAIDAVPYFGGQVVGSLSVPSFYENFDSENKQLKDESLDLILDGMLNQLVDNLKNS</sequence>
<keyword evidence="4" id="KW-0560">Oxidoreductase</keyword>
<evidence type="ECO:0000313" key="5">
    <source>
        <dbReference type="Proteomes" id="UP001570071"/>
    </source>
</evidence>
<keyword evidence="5" id="KW-1185">Reference proteome</keyword>
<dbReference type="Pfam" id="PF03358">
    <property type="entry name" value="FMN_red"/>
    <property type="match status" value="1"/>
</dbReference>
<dbReference type="SUPFAM" id="SSF52218">
    <property type="entry name" value="Flavoproteins"/>
    <property type="match status" value="1"/>
</dbReference>
<evidence type="ECO:0000256" key="2">
    <source>
        <dbReference type="ARBA" id="ARBA00022643"/>
    </source>
</evidence>
<dbReference type="InterPro" id="IPR005025">
    <property type="entry name" value="FMN_Rdtase-like_dom"/>
</dbReference>
<accession>A0ABV4N4Q3</accession>
<organism evidence="4 5">
    <name type="scientific">Vibrio pomeroyi</name>
    <dbReference type="NCBI Taxonomy" id="198832"/>
    <lineage>
        <taxon>Bacteria</taxon>
        <taxon>Pseudomonadati</taxon>
        <taxon>Pseudomonadota</taxon>
        <taxon>Gammaproteobacteria</taxon>
        <taxon>Vibrionales</taxon>
        <taxon>Vibrionaceae</taxon>
        <taxon>Vibrio</taxon>
    </lineage>
</organism>
<keyword evidence="2" id="KW-0288">FMN</keyword>
<dbReference type="PANTHER" id="PTHR30543:SF21">
    <property type="entry name" value="NAD(P)H-DEPENDENT FMN REDUCTASE LOT6"/>
    <property type="match status" value="1"/>
</dbReference>
<proteinExistence type="predicted"/>